<feature type="transmembrane region" description="Helical" evidence="5">
    <location>
        <begin position="36"/>
        <end position="56"/>
    </location>
</feature>
<dbReference type="Proteomes" id="UP000001784">
    <property type="component" value="Chromosome"/>
</dbReference>
<proteinExistence type="inferred from homology"/>
<comment type="pathway">
    <text evidence="5">Amine and polyamine biosynthesis; spermidine biosynthesis; spermidine from putrescine: step 1/1.</text>
</comment>
<evidence type="ECO:0000256" key="3">
    <source>
        <dbReference type="ARBA" id="ARBA00023066"/>
    </source>
</evidence>
<comment type="similarity">
    <text evidence="1 5">Belongs to the spermidine/spermine synthase family.</text>
</comment>
<sequence precursor="true">MRSAPFPAVLLAGFASTAGQILVLRELLVLFYGNELSTGLIFAGWLLWTALGSTLAGRFHKKMNPDGVGLAAALPFLALLLPLTVFFIRASRLIWAIPVGEIVRPGLMLGITLSVTAPFCLASGMVFALAWTQAGAGNAHTNGRPIAIYLGEAAGAAVGGLFYTFVLLPAVSAVAAALIVAAIVIAGCIALPKPRRSDRRATQAVTGTCLAALVLLGIGLTFSPALDDASRRLQWGSNFLFARDTPFHNLALLREADQYSLFGNGLLLFSFPDPQTAEYCVHLPLLQHPDPAAVLLIGGDAPRLAAEAVKHPELERLDCVEPDPEIIRIAEELSAGAPRAALKDPRVHLFHEDAASFVRTRKHRYDVIVLNLGNPLTAEMNRFYTEEFFSDIRGRLNPKGVFSFAVSSSPDMIGPVQARFLRSLEVTLREVFPTVLVIPGESARFLGTDPDGRLLSDPRELIDRISARRLDLKFVREYYLFDYLNPLRIAYLANVLQETEGVKVNRDFEPRCYFHNLAVWGAQLDPSIGSALNRLSGAGQGVLWGALGAVSLAILATFARGRAGYSRAVAMNVMVVGAAQMTLEIVLLVGFQVLAGFVYTQLALIVSFYMAGLASGGAVTAFGAKRIENGAPGMAAVQAAFSALLVATMPIMSALRTYLEESSDAMALVKFVFSALAFAAGLLGGLHFGLAVTVRTGTSPAVNLKGPALYAADLAGSAGGVVLSSLFLVPVYGLAATLKALAVLCLACSLTLIRPRK</sequence>
<feature type="transmembrane region" description="Helical" evidence="5">
    <location>
        <begin position="541"/>
        <end position="559"/>
    </location>
</feature>
<organism evidence="8 9">
    <name type="scientific">Syntrophobacter fumaroxidans (strain DSM 10017 / MPOB)</name>
    <dbReference type="NCBI Taxonomy" id="335543"/>
    <lineage>
        <taxon>Bacteria</taxon>
        <taxon>Pseudomonadati</taxon>
        <taxon>Thermodesulfobacteriota</taxon>
        <taxon>Syntrophobacteria</taxon>
        <taxon>Syntrophobacterales</taxon>
        <taxon>Syntrophobacteraceae</taxon>
        <taxon>Syntrophobacter</taxon>
    </lineage>
</organism>
<accession>A0LJS5</accession>
<dbReference type="InterPro" id="IPR001045">
    <property type="entry name" value="Spermi_synthase"/>
</dbReference>
<keyword evidence="5" id="KW-0472">Membrane</keyword>
<comment type="catalytic activity">
    <reaction evidence="5">
        <text>S-adenosyl 3-(methylsulfanyl)propylamine + putrescine = S-methyl-5'-thioadenosine + spermidine + H(+)</text>
        <dbReference type="Rhea" id="RHEA:12721"/>
        <dbReference type="ChEBI" id="CHEBI:15378"/>
        <dbReference type="ChEBI" id="CHEBI:17509"/>
        <dbReference type="ChEBI" id="CHEBI:57443"/>
        <dbReference type="ChEBI" id="CHEBI:57834"/>
        <dbReference type="ChEBI" id="CHEBI:326268"/>
        <dbReference type="EC" id="2.5.1.16"/>
    </reaction>
</comment>
<keyword evidence="5" id="KW-1133">Transmembrane helix</keyword>
<feature type="transmembrane region" description="Helical" evidence="5">
    <location>
        <begin position="601"/>
        <end position="624"/>
    </location>
</feature>
<evidence type="ECO:0000256" key="5">
    <source>
        <dbReference type="HAMAP-Rule" id="MF_00198"/>
    </source>
</evidence>
<dbReference type="CDD" id="cd02440">
    <property type="entry name" value="AdoMet_MTases"/>
    <property type="match status" value="1"/>
</dbReference>
<evidence type="ECO:0000313" key="8">
    <source>
        <dbReference type="EMBL" id="ABK17677.1"/>
    </source>
</evidence>
<comment type="caution">
    <text evidence="5">Lacks the conserved Asp active site.</text>
</comment>
<feature type="transmembrane region" description="Helical" evidence="5">
    <location>
        <begin position="734"/>
        <end position="753"/>
    </location>
</feature>
<evidence type="ECO:0000313" key="9">
    <source>
        <dbReference type="Proteomes" id="UP000001784"/>
    </source>
</evidence>
<dbReference type="HOGENOM" id="CLU_366270_0_0_7"/>
<dbReference type="AlphaFoldDB" id="A0LJS5"/>
<dbReference type="PANTHER" id="PTHR43317">
    <property type="entry name" value="THERMOSPERMINE SYNTHASE ACAULIS5"/>
    <property type="match status" value="1"/>
</dbReference>
<keyword evidence="3 5" id="KW-0745">Spermidine biosynthesis</keyword>
<feature type="transmembrane region" description="Helical" evidence="5">
    <location>
        <begin position="146"/>
        <end position="165"/>
    </location>
</feature>
<dbReference type="SUPFAM" id="SSF53335">
    <property type="entry name" value="S-adenosyl-L-methionine-dependent methyltransferases"/>
    <property type="match status" value="1"/>
</dbReference>
<feature type="transmembrane region" description="Helical" evidence="5">
    <location>
        <begin position="571"/>
        <end position="595"/>
    </location>
</feature>
<dbReference type="KEGG" id="sfu:Sfum_1994"/>
<dbReference type="PANTHER" id="PTHR43317:SF1">
    <property type="entry name" value="THERMOSPERMINE SYNTHASE ACAULIS5"/>
    <property type="match status" value="1"/>
</dbReference>
<dbReference type="HAMAP" id="MF_00198">
    <property type="entry name" value="Spermidine_synth"/>
    <property type="match status" value="1"/>
</dbReference>
<dbReference type="InterPro" id="IPR030374">
    <property type="entry name" value="PABS"/>
</dbReference>
<dbReference type="InterPro" id="IPR029063">
    <property type="entry name" value="SAM-dependent_MTases_sf"/>
</dbReference>
<feature type="domain" description="PABS" evidence="7">
    <location>
        <begin position="218"/>
        <end position="457"/>
    </location>
</feature>
<feature type="transmembrane region" description="Helical" evidence="5">
    <location>
        <begin position="171"/>
        <end position="192"/>
    </location>
</feature>
<comment type="function">
    <text evidence="5">Catalyzes the irreversible transfer of a propylamine group from the amino donor S-adenosylmethioninamine (decarboxy-AdoMet) to putrescine (1,4-diaminobutane) to yield spermidine.</text>
</comment>
<keyword evidence="4 5" id="KW-0620">Polyamine biosynthesis</keyword>
<dbReference type="GO" id="GO:0005886">
    <property type="term" value="C:plasma membrane"/>
    <property type="evidence" value="ECO:0007669"/>
    <property type="project" value="UniProtKB-SubCell"/>
</dbReference>
<dbReference type="GO" id="GO:0004766">
    <property type="term" value="F:spermidine synthase activity"/>
    <property type="evidence" value="ECO:0007669"/>
    <property type="project" value="UniProtKB-UniRule"/>
</dbReference>
<feature type="transmembrane region" description="Helical" evidence="5">
    <location>
        <begin position="671"/>
        <end position="696"/>
    </location>
</feature>
<dbReference type="GO" id="GO:0008295">
    <property type="term" value="P:spermidine biosynthetic process"/>
    <property type="evidence" value="ECO:0007669"/>
    <property type="project" value="UniProtKB-UniRule"/>
</dbReference>
<dbReference type="RefSeq" id="WP_011698847.1">
    <property type="nucleotide sequence ID" value="NC_008554.1"/>
</dbReference>
<dbReference type="STRING" id="335543.Sfum_1994"/>
<dbReference type="EMBL" id="CP000478">
    <property type="protein sequence ID" value="ABK17677.1"/>
    <property type="molecule type" value="Genomic_DNA"/>
</dbReference>
<comment type="subunit">
    <text evidence="5">Homodimer or homotetramer.</text>
</comment>
<dbReference type="EC" id="2.5.1.16" evidence="5"/>
<dbReference type="PROSITE" id="PS51006">
    <property type="entry name" value="PABS_2"/>
    <property type="match status" value="1"/>
</dbReference>
<comment type="subcellular location">
    <subcellularLocation>
        <location evidence="5">Cell membrane</location>
        <topology evidence="5">Multi-pass membrane protein</topology>
    </subcellularLocation>
</comment>
<dbReference type="Gene3D" id="3.40.50.150">
    <property type="entry name" value="Vaccinia Virus protein VP39"/>
    <property type="match status" value="1"/>
</dbReference>
<feature type="transmembrane region" description="Helical" evidence="5">
    <location>
        <begin position="708"/>
        <end position="728"/>
    </location>
</feature>
<feature type="transmembrane region" description="Helical" evidence="5">
    <location>
        <begin position="204"/>
        <end position="222"/>
    </location>
</feature>
<feature type="transmembrane region" description="Helical" evidence="5">
    <location>
        <begin position="636"/>
        <end position="659"/>
    </location>
</feature>
<evidence type="ECO:0000256" key="1">
    <source>
        <dbReference type="ARBA" id="ARBA00007867"/>
    </source>
</evidence>
<dbReference type="eggNOG" id="COG0421">
    <property type="taxonomic scope" value="Bacteria"/>
</dbReference>
<evidence type="ECO:0000256" key="4">
    <source>
        <dbReference type="ARBA" id="ARBA00023115"/>
    </source>
</evidence>
<evidence type="ECO:0000256" key="6">
    <source>
        <dbReference type="PROSITE-ProRule" id="PRU00354"/>
    </source>
</evidence>
<feature type="transmembrane region" description="Helical" evidence="5">
    <location>
        <begin position="108"/>
        <end position="134"/>
    </location>
</feature>
<keyword evidence="5" id="KW-1003">Cell membrane</keyword>
<name>A0LJS5_SYNFM</name>
<evidence type="ECO:0000256" key="2">
    <source>
        <dbReference type="ARBA" id="ARBA00022679"/>
    </source>
</evidence>
<feature type="binding site" evidence="5">
    <location>
        <position position="321"/>
    </location>
    <ligand>
        <name>S-methyl-5'-thioadenosine</name>
        <dbReference type="ChEBI" id="CHEBI:17509"/>
    </ligand>
</feature>
<dbReference type="UniPathway" id="UPA00248">
    <property type="reaction ID" value="UER00314"/>
</dbReference>
<reference evidence="8 9" key="1">
    <citation type="submission" date="2006-10" db="EMBL/GenBank/DDBJ databases">
        <title>Complete sequence of Syntrophobacter fumaroxidans MPOB.</title>
        <authorList>
            <consortium name="US DOE Joint Genome Institute"/>
            <person name="Copeland A."/>
            <person name="Lucas S."/>
            <person name="Lapidus A."/>
            <person name="Barry K."/>
            <person name="Detter J.C."/>
            <person name="Glavina del Rio T."/>
            <person name="Hammon N."/>
            <person name="Israni S."/>
            <person name="Pitluck S."/>
            <person name="Goltsman E.G."/>
            <person name="Martinez M."/>
            <person name="Schmutz J."/>
            <person name="Larimer F."/>
            <person name="Land M."/>
            <person name="Hauser L."/>
            <person name="Kyrpides N."/>
            <person name="Kim E."/>
            <person name="Boone D.R."/>
            <person name="Brockman F."/>
            <person name="Culley D."/>
            <person name="Ferry J."/>
            <person name="Gunsalus R."/>
            <person name="McInerney M.J."/>
            <person name="Morrison M."/>
            <person name="Plugge C."/>
            <person name="Rohlin L."/>
            <person name="Scholten J."/>
            <person name="Sieber J."/>
            <person name="Stams A.J.M."/>
            <person name="Worm P."/>
            <person name="Henstra A.M."/>
            <person name="Richardson P."/>
        </authorList>
    </citation>
    <scope>NUCLEOTIDE SEQUENCE [LARGE SCALE GENOMIC DNA]</scope>
    <source>
        <strain evidence="9">DSM 10017 / MPOB</strain>
    </source>
</reference>
<gene>
    <name evidence="5" type="primary">speE</name>
    <name evidence="8" type="ordered locus">Sfum_1994</name>
</gene>
<keyword evidence="9" id="KW-1185">Reference proteome</keyword>
<protein>
    <recommendedName>
        <fullName evidence="5">Polyamine aminopropyltransferase</fullName>
    </recommendedName>
    <alternativeName>
        <fullName evidence="5">Putrescine aminopropyltransferase</fullName>
        <shortName evidence="5">PAPT</shortName>
    </alternativeName>
    <alternativeName>
        <fullName evidence="5">Spermidine synthase</fullName>
        <shortName evidence="5">SPDS</shortName>
        <shortName evidence="5">SPDSY</shortName>
        <ecNumber evidence="5">2.5.1.16</ecNumber>
    </alternativeName>
</protein>
<dbReference type="GO" id="GO:0010487">
    <property type="term" value="F:thermospermine synthase activity"/>
    <property type="evidence" value="ECO:0007669"/>
    <property type="project" value="UniProtKB-ARBA"/>
</dbReference>
<evidence type="ECO:0000259" key="7">
    <source>
        <dbReference type="PROSITE" id="PS51006"/>
    </source>
</evidence>
<keyword evidence="5" id="KW-0812">Transmembrane</keyword>
<feature type="binding site" evidence="5">
    <location>
        <begin position="353"/>
        <end position="354"/>
    </location>
    <ligand>
        <name>S-methyl-5'-thioadenosine</name>
        <dbReference type="ChEBI" id="CHEBI:17509"/>
    </ligand>
</feature>
<dbReference type="OrthoDB" id="225091at2"/>
<feature type="transmembrane region" description="Helical" evidence="5">
    <location>
        <begin position="68"/>
        <end position="88"/>
    </location>
</feature>
<keyword evidence="2 5" id="KW-0808">Transferase</keyword>
<dbReference type="Pfam" id="PF01564">
    <property type="entry name" value="Spermine_synth"/>
    <property type="match status" value="1"/>
</dbReference>
<dbReference type="InParanoid" id="A0LJS5"/>
<comment type="caution">
    <text evidence="5 6">Lacks conserved residue(s) required for the propagation of feature annotation.</text>
</comment>